<dbReference type="Proteomes" id="UP001293254">
    <property type="component" value="Unassembled WGS sequence"/>
</dbReference>
<evidence type="ECO:0000313" key="5">
    <source>
        <dbReference type="Proteomes" id="UP001293254"/>
    </source>
</evidence>
<dbReference type="EMBL" id="JACGWO010000001">
    <property type="protein sequence ID" value="KAK4441773.1"/>
    <property type="molecule type" value="Genomic_DNA"/>
</dbReference>
<feature type="domain" description="Terpene synthase N-terminal" evidence="3">
    <location>
        <begin position="95"/>
        <end position="184"/>
    </location>
</feature>
<organism evidence="4 5">
    <name type="scientific">Sesamum alatum</name>
    <dbReference type="NCBI Taxonomy" id="300844"/>
    <lineage>
        <taxon>Eukaryota</taxon>
        <taxon>Viridiplantae</taxon>
        <taxon>Streptophyta</taxon>
        <taxon>Embryophyta</taxon>
        <taxon>Tracheophyta</taxon>
        <taxon>Spermatophyta</taxon>
        <taxon>Magnoliopsida</taxon>
        <taxon>eudicotyledons</taxon>
        <taxon>Gunneridae</taxon>
        <taxon>Pentapetalae</taxon>
        <taxon>asterids</taxon>
        <taxon>lamiids</taxon>
        <taxon>Lamiales</taxon>
        <taxon>Pedaliaceae</taxon>
        <taxon>Sesamum</taxon>
    </lineage>
</organism>
<dbReference type="SUPFAM" id="SSF48239">
    <property type="entry name" value="Terpenoid cyclases/Protein prenyltransferases"/>
    <property type="match status" value="1"/>
</dbReference>
<keyword evidence="2" id="KW-0460">Magnesium</keyword>
<proteinExistence type="predicted"/>
<comment type="cofactor">
    <cofactor evidence="1">
        <name>Mg(2+)</name>
        <dbReference type="ChEBI" id="CHEBI:18420"/>
    </cofactor>
</comment>
<evidence type="ECO:0000256" key="2">
    <source>
        <dbReference type="ARBA" id="ARBA00022842"/>
    </source>
</evidence>
<dbReference type="InterPro" id="IPR008930">
    <property type="entry name" value="Terpenoid_cyclase/PrenylTrfase"/>
</dbReference>
<protein>
    <submittedName>
        <fullName evidence="4">Isoprene synthase, chloroplastic</fullName>
    </submittedName>
</protein>
<dbReference type="GO" id="GO:0016114">
    <property type="term" value="P:terpenoid biosynthetic process"/>
    <property type="evidence" value="ECO:0007669"/>
    <property type="project" value="InterPro"/>
</dbReference>
<reference evidence="4" key="1">
    <citation type="submission" date="2020-06" db="EMBL/GenBank/DDBJ databases">
        <authorList>
            <person name="Li T."/>
            <person name="Hu X."/>
            <person name="Zhang T."/>
            <person name="Song X."/>
            <person name="Zhang H."/>
            <person name="Dai N."/>
            <person name="Sheng W."/>
            <person name="Hou X."/>
            <person name="Wei L."/>
        </authorList>
    </citation>
    <scope>NUCLEOTIDE SEQUENCE</scope>
    <source>
        <strain evidence="4">3651</strain>
        <tissue evidence="4">Leaf</tissue>
    </source>
</reference>
<dbReference type="AlphaFoldDB" id="A0AAE1Z5B0"/>
<dbReference type="InterPro" id="IPR036965">
    <property type="entry name" value="Terpene_synth_N_sf"/>
</dbReference>
<dbReference type="Gene3D" id="1.50.10.130">
    <property type="entry name" value="Terpene synthase, N-terminal domain"/>
    <property type="match status" value="1"/>
</dbReference>
<evidence type="ECO:0000259" key="3">
    <source>
        <dbReference type="Pfam" id="PF01397"/>
    </source>
</evidence>
<evidence type="ECO:0000256" key="1">
    <source>
        <dbReference type="ARBA" id="ARBA00001946"/>
    </source>
</evidence>
<dbReference type="InterPro" id="IPR050148">
    <property type="entry name" value="Terpene_synthase-like"/>
</dbReference>
<dbReference type="InterPro" id="IPR001906">
    <property type="entry name" value="Terpene_synth_N"/>
</dbReference>
<comment type="caution">
    <text evidence="4">The sequence shown here is derived from an EMBL/GenBank/DDBJ whole genome shotgun (WGS) entry which is preliminary data.</text>
</comment>
<keyword evidence="5" id="KW-1185">Reference proteome</keyword>
<evidence type="ECO:0000313" key="4">
    <source>
        <dbReference type="EMBL" id="KAK4441773.1"/>
    </source>
</evidence>
<accession>A0AAE1Z5B0</accession>
<name>A0AAE1Z5B0_9LAMI</name>
<dbReference type="GO" id="GO:0010333">
    <property type="term" value="F:terpene synthase activity"/>
    <property type="evidence" value="ECO:0007669"/>
    <property type="project" value="InterPro"/>
</dbReference>
<dbReference type="PANTHER" id="PTHR31225:SF252">
    <property type="entry name" value="TERPENE SYNTHASE 12-RELATED"/>
    <property type="match status" value="1"/>
</dbReference>
<reference evidence="4" key="2">
    <citation type="journal article" date="2024" name="Plant">
        <title>Genomic evolution and insights into agronomic trait innovations of Sesamum species.</title>
        <authorList>
            <person name="Miao H."/>
            <person name="Wang L."/>
            <person name="Qu L."/>
            <person name="Liu H."/>
            <person name="Sun Y."/>
            <person name="Le M."/>
            <person name="Wang Q."/>
            <person name="Wei S."/>
            <person name="Zheng Y."/>
            <person name="Lin W."/>
            <person name="Duan Y."/>
            <person name="Cao H."/>
            <person name="Xiong S."/>
            <person name="Wang X."/>
            <person name="Wei L."/>
            <person name="Li C."/>
            <person name="Ma Q."/>
            <person name="Ju M."/>
            <person name="Zhao R."/>
            <person name="Li G."/>
            <person name="Mu C."/>
            <person name="Tian Q."/>
            <person name="Mei H."/>
            <person name="Zhang T."/>
            <person name="Gao T."/>
            <person name="Zhang H."/>
        </authorList>
    </citation>
    <scope>NUCLEOTIDE SEQUENCE</scope>
    <source>
        <strain evidence="4">3651</strain>
    </source>
</reference>
<dbReference type="Pfam" id="PF01397">
    <property type="entry name" value="Terpene_synth"/>
    <property type="match status" value="1"/>
</dbReference>
<dbReference type="PANTHER" id="PTHR31225">
    <property type="entry name" value="OS04G0344100 PROTEIN-RELATED"/>
    <property type="match status" value="1"/>
</dbReference>
<gene>
    <name evidence="4" type="ORF">Salat_0512200</name>
</gene>
<sequence>MGRMMEEARMMAQPAMENGQMTTQHAMCWASSLKRRAPLGRVSRRVILPQEGLYFGLALLKSLGFGRIAVGVENIHSSLWWRFKKKECLFYSEVEVDKEAVKELEDEVRCMLENKGVEPFVLIELIDDIERLGIAYQFQETIDRALERILLQSSQVEQKMHENSHACALYFRLLRQHGYHVSADPRRRDQGPIASTKELTVEIFRSFFKSLVVLSSCAVDDSAQIPVVESSGSSSCFDETKKNSAVKDRRGC</sequence>